<protein>
    <recommendedName>
        <fullName evidence="10">Alpha-1,3/1,6-mannosyltransferase ALG2</fullName>
        <ecNumber evidence="10">2.4.1.132</ecNumber>
        <ecNumber evidence="10">2.4.1.257</ecNumber>
    </recommendedName>
    <alternativeName>
        <fullName evidence="10">GDP-Man:Man(1)GlcNAc(2)-PP-Dol alpha-1,3-mannosyltransferase</fullName>
    </alternativeName>
</protein>
<dbReference type="EC" id="2.4.1.132" evidence="10"/>
<dbReference type="GO" id="GO:0102704">
    <property type="term" value="F:GDP-Man:Man(2)GlcNAc(2)-PP-Dol alpha-1,6-mannosyltransferase activity"/>
    <property type="evidence" value="ECO:0007669"/>
    <property type="project" value="UniProtKB-UniRule"/>
</dbReference>
<keyword evidence="2 10" id="KW-0328">Glycosyltransferase</keyword>
<dbReference type="OMA" id="AMYMKCP"/>
<evidence type="ECO:0000259" key="12">
    <source>
        <dbReference type="Pfam" id="PF13439"/>
    </source>
</evidence>
<keyword evidence="4" id="KW-0812">Transmembrane</keyword>
<evidence type="ECO:0000256" key="10">
    <source>
        <dbReference type="RuleBase" id="RU367136"/>
    </source>
</evidence>
<keyword evidence="5" id="KW-0256">Endoplasmic reticulum</keyword>
<dbReference type="EnsemblMetazoa" id="XM_019917753.1">
    <property type="protein sequence ID" value="XP_019773312.1"/>
    <property type="gene ID" value="LOC109546697"/>
</dbReference>
<feature type="domain" description="Glycosyl transferase family 1" evidence="11">
    <location>
        <begin position="215"/>
        <end position="389"/>
    </location>
</feature>
<organism evidence="13">
    <name type="scientific">Dendroctonus ponderosae</name>
    <name type="common">Mountain pine beetle</name>
    <dbReference type="NCBI Taxonomy" id="77166"/>
    <lineage>
        <taxon>Eukaryota</taxon>
        <taxon>Metazoa</taxon>
        <taxon>Ecdysozoa</taxon>
        <taxon>Arthropoda</taxon>
        <taxon>Hexapoda</taxon>
        <taxon>Insecta</taxon>
        <taxon>Pterygota</taxon>
        <taxon>Neoptera</taxon>
        <taxon>Endopterygota</taxon>
        <taxon>Coleoptera</taxon>
        <taxon>Polyphaga</taxon>
        <taxon>Cucujiformia</taxon>
        <taxon>Curculionidae</taxon>
        <taxon>Scolytinae</taxon>
        <taxon>Dendroctonus</taxon>
    </lineage>
</organism>
<evidence type="ECO:0000259" key="11">
    <source>
        <dbReference type="Pfam" id="PF00534"/>
    </source>
</evidence>
<evidence type="ECO:0000256" key="3">
    <source>
        <dbReference type="ARBA" id="ARBA00022679"/>
    </source>
</evidence>
<dbReference type="InterPro" id="IPR028098">
    <property type="entry name" value="Glyco_trans_4-like_N"/>
</dbReference>
<dbReference type="GO" id="GO:0004378">
    <property type="term" value="F:GDP-Man:Man(1)GlcNAc(2)-PP-Dol alpha-1,3-mannosyltransferase activity"/>
    <property type="evidence" value="ECO:0007669"/>
    <property type="project" value="UniProtKB-UniRule"/>
</dbReference>
<proteinExistence type="inferred from homology"/>
<dbReference type="InterPro" id="IPR001296">
    <property type="entry name" value="Glyco_trans_1"/>
</dbReference>
<keyword evidence="15" id="KW-1185">Reference proteome</keyword>
<keyword evidence="6" id="KW-1133">Transmembrane helix</keyword>
<evidence type="ECO:0000313" key="13">
    <source>
        <dbReference type="EMBL" id="ENN81495.1"/>
    </source>
</evidence>
<reference evidence="13 15" key="1">
    <citation type="journal article" date="2013" name="Genome Biol.">
        <title>Draft genome of the mountain pine beetle, Dendroctonus ponderosae Hopkins, a major forest pest.</title>
        <authorList>
            <person name="Keeling C.I."/>
            <person name="Yuen M.M."/>
            <person name="Liao N.Y."/>
            <person name="Docking T.R."/>
            <person name="Chan S.K."/>
            <person name="Taylor G.A."/>
            <person name="Palmquist D.L."/>
            <person name="Jackman S.D."/>
            <person name="Nguyen A."/>
            <person name="Li M."/>
            <person name="Henderson H."/>
            <person name="Janes J.K."/>
            <person name="Zhao Y."/>
            <person name="Pandoh P."/>
            <person name="Moore R."/>
            <person name="Sperling F.A."/>
            <person name="Huber D.P."/>
            <person name="Birol I."/>
            <person name="Jones S.J."/>
            <person name="Bohlmann J."/>
        </authorList>
    </citation>
    <scope>NUCLEOTIDE SEQUENCE</scope>
</reference>
<dbReference type="Pfam" id="PF13439">
    <property type="entry name" value="Glyco_transf_4"/>
    <property type="match status" value="1"/>
</dbReference>
<comment type="function">
    <text evidence="10">Mannosylates Man(2)GlcNAc(2)-dolichol diphosphate and Man(1)GlcNAc(2)-dolichol diphosphate to form Man(3)GlcNAc(2)-dolichol diphosphate.</text>
</comment>
<evidence type="ECO:0000256" key="7">
    <source>
        <dbReference type="ARBA" id="ARBA00023136"/>
    </source>
</evidence>
<evidence type="ECO:0000256" key="2">
    <source>
        <dbReference type="ARBA" id="ARBA00022676"/>
    </source>
</evidence>
<dbReference type="InterPro" id="IPR027054">
    <property type="entry name" value="ALG2"/>
</dbReference>
<dbReference type="GO" id="GO:0005789">
    <property type="term" value="C:endoplasmic reticulum membrane"/>
    <property type="evidence" value="ECO:0007669"/>
    <property type="project" value="UniProtKB-SubCell"/>
</dbReference>
<evidence type="ECO:0000256" key="5">
    <source>
        <dbReference type="ARBA" id="ARBA00022824"/>
    </source>
</evidence>
<dbReference type="HOGENOM" id="CLU_030619_1_0_1"/>
<comment type="pathway">
    <text evidence="1 10">Protein modification; protein glycosylation.</text>
</comment>
<evidence type="ECO:0000256" key="8">
    <source>
        <dbReference type="ARBA" id="ARBA00045103"/>
    </source>
</evidence>
<dbReference type="EMBL" id="KB740085">
    <property type="protein sequence ID" value="ENN81495.1"/>
    <property type="molecule type" value="Genomic_DNA"/>
</dbReference>
<evidence type="ECO:0000256" key="4">
    <source>
        <dbReference type="ARBA" id="ARBA00022692"/>
    </source>
</evidence>
<dbReference type="SUPFAM" id="SSF53756">
    <property type="entry name" value="UDP-Glycosyltransferase/glycogen phosphorylase"/>
    <property type="match status" value="1"/>
</dbReference>
<evidence type="ECO:0000256" key="1">
    <source>
        <dbReference type="ARBA" id="ARBA00004922"/>
    </source>
</evidence>
<dbReference type="AlphaFoldDB" id="N6UIE3"/>
<sequence length="419" mass="47406">MSENGLKIAFIHPDLGIGGAERLVLDVAAALKRQNHKILFVTNHFDKSHAFEELKRGEFAVEVYGDWLPRSILGKCQALCAYLRMLYLTLVFVLFFKGPDQPDLYFIDLIPIAIPILKLAKQKVIYYCHHPDLLASPPGGVLKKLYRKPIDWLELKSTALSDIILVNSNYTAEIFRKTFPQIEKPIQILYPTIAHSFQRSVQKVTRRKPIHEVVKEITSKRDDLIVFLSVNRFHPAKRLDFAVDAMEKLKSLSTDSEWEKTYCVLAGGFDPINRTNAATFEKLSQLTKSKSLEEKIIFLKSPSDSVKVDLLNSCTALLYTPLKEHFGIVPLEAMLVSKPVIAMNSGGPRETVDHGITGYLCEPTAQSMAEFMHRIIKGSVKDMGVNGRKKLDQSFTPQKFANCLRSVINEAVNFDKKRN</sequence>
<dbReference type="OrthoDB" id="448893at2759"/>
<gene>
    <name evidence="14" type="primary">109546697</name>
    <name evidence="13" type="ORF">YQE_02024</name>
</gene>
<reference evidence="14" key="2">
    <citation type="submission" date="2024-08" db="UniProtKB">
        <authorList>
            <consortium name="EnsemblMetazoa"/>
        </authorList>
    </citation>
    <scope>IDENTIFICATION</scope>
</reference>
<comment type="similarity">
    <text evidence="10">Belongs to the glycosyltransferase group 1 family.</text>
</comment>
<keyword evidence="3 10" id="KW-0808">Transferase</keyword>
<dbReference type="Proteomes" id="UP000019118">
    <property type="component" value="Unassembled WGS sequence"/>
</dbReference>
<dbReference type="PANTHER" id="PTHR45918:SF1">
    <property type="entry name" value="ALPHA-1,3_1,6-MANNOSYLTRANSFERASE ALG2"/>
    <property type="match status" value="1"/>
</dbReference>
<comment type="catalytic activity">
    <reaction evidence="9 10">
        <text>an alpha-D-Man-(1-&gt;3)-beta-D-Man-(1-&gt;4)-beta-D-GlcNAc-(1-&gt;4)-alpha-D-GlcNAc-diphospho-di-trans,poly-cis-dolichol + GDP-alpha-D-mannose = an alpha-D-Man-(1-&gt;3)-[alpha-D-Man-(1-&gt;6)]-beta-D-Man-(1-&gt;4)-beta-D-GlcNAc-(1-&gt;4)-alpha-D-GlcNAc-diphospho-di-trans,poly-cis-dolichol + GDP + H(+)</text>
        <dbReference type="Rhea" id="RHEA:29519"/>
        <dbReference type="Rhea" id="RHEA-COMP:19513"/>
        <dbReference type="Rhea" id="RHEA-COMP:19515"/>
        <dbReference type="ChEBI" id="CHEBI:15378"/>
        <dbReference type="ChEBI" id="CHEBI:57527"/>
        <dbReference type="ChEBI" id="CHEBI:58189"/>
        <dbReference type="ChEBI" id="CHEBI:132510"/>
        <dbReference type="ChEBI" id="CHEBI:132511"/>
        <dbReference type="EC" id="2.4.1.257"/>
    </reaction>
    <physiologicalReaction direction="left-to-right" evidence="9 10">
        <dbReference type="Rhea" id="RHEA:29520"/>
    </physiologicalReaction>
</comment>
<dbReference type="EC" id="2.4.1.257" evidence="10"/>
<comment type="subcellular location">
    <subcellularLocation>
        <location evidence="10">Endoplasmic reticulum membrane</location>
        <topology evidence="10">Single-pass membrane protein</topology>
    </subcellularLocation>
</comment>
<name>N6UIE3_DENPD</name>
<dbReference type="Gene3D" id="3.40.50.2000">
    <property type="entry name" value="Glycogen Phosphorylase B"/>
    <property type="match status" value="2"/>
</dbReference>
<feature type="non-terminal residue" evidence="13">
    <location>
        <position position="1"/>
    </location>
</feature>
<dbReference type="Pfam" id="PF00534">
    <property type="entry name" value="Glycos_transf_1"/>
    <property type="match status" value="1"/>
</dbReference>
<dbReference type="KEGG" id="dpa:109546697"/>
<evidence type="ECO:0000256" key="9">
    <source>
        <dbReference type="ARBA" id="ARBA00045104"/>
    </source>
</evidence>
<evidence type="ECO:0000313" key="15">
    <source>
        <dbReference type="Proteomes" id="UP000019118"/>
    </source>
</evidence>
<feature type="domain" description="Glycosyltransferase subfamily 4-like N-terminal" evidence="12">
    <location>
        <begin position="17"/>
        <end position="193"/>
    </location>
</feature>
<keyword evidence="7" id="KW-0472">Membrane</keyword>
<accession>N6UIE3</accession>
<dbReference type="PANTHER" id="PTHR45918">
    <property type="entry name" value="ALPHA-1,3/1,6-MANNOSYLTRANSFERASE ALG2"/>
    <property type="match status" value="1"/>
</dbReference>
<dbReference type="UniPathway" id="UPA00378"/>
<evidence type="ECO:0000313" key="14">
    <source>
        <dbReference type="EnsemblMetazoa" id="XP_019773312.1"/>
    </source>
</evidence>
<comment type="catalytic activity">
    <reaction evidence="8 10">
        <text>a beta-D-Man-(1-&gt;4)-beta-D-GlcNAc-(1-&gt;4)-alpha-D-GlcNAc-diphospho-di-trans,poly-cis-dolichol + GDP-alpha-D-mannose = an alpha-D-Man-(1-&gt;3)-beta-D-Man-(1-&gt;4)-beta-D-GlcNAc-(1-&gt;4)-alpha-D-GlcNAc-diphospho-di-trans,poly-cis-dolichol + GDP + H(+)</text>
        <dbReference type="Rhea" id="RHEA:29515"/>
        <dbReference type="Rhea" id="RHEA-COMP:19511"/>
        <dbReference type="Rhea" id="RHEA-COMP:19513"/>
        <dbReference type="ChEBI" id="CHEBI:15378"/>
        <dbReference type="ChEBI" id="CHEBI:57527"/>
        <dbReference type="ChEBI" id="CHEBI:58189"/>
        <dbReference type="ChEBI" id="CHEBI:58472"/>
        <dbReference type="ChEBI" id="CHEBI:132510"/>
        <dbReference type="EC" id="2.4.1.132"/>
    </reaction>
    <physiologicalReaction direction="left-to-right" evidence="8 10">
        <dbReference type="Rhea" id="RHEA:29516"/>
    </physiologicalReaction>
</comment>
<evidence type="ECO:0000256" key="6">
    <source>
        <dbReference type="ARBA" id="ARBA00022989"/>
    </source>
</evidence>